<dbReference type="Gene3D" id="3.30.70.1400">
    <property type="entry name" value="Aminomethyltransferase beta-barrel domains"/>
    <property type="match status" value="1"/>
</dbReference>
<accession>A0AAN7V8X3</accession>
<feature type="domain" description="FAD dependent oxidoreductase" evidence="2">
    <location>
        <begin position="37"/>
        <end position="393"/>
    </location>
</feature>
<dbReference type="AlphaFoldDB" id="A0AAN7V8X3"/>
<dbReference type="Pfam" id="PF16350">
    <property type="entry name" value="FAO_M"/>
    <property type="match status" value="1"/>
</dbReference>
<evidence type="ECO:0000259" key="2">
    <source>
        <dbReference type="Pfam" id="PF01266"/>
    </source>
</evidence>
<reference evidence="6 7" key="1">
    <citation type="journal article" date="2024" name="Insects">
        <title>An Improved Chromosome-Level Genome Assembly of the Firefly Pyrocoelia pectoralis.</title>
        <authorList>
            <person name="Fu X."/>
            <person name="Meyer-Rochow V.B."/>
            <person name="Ballantyne L."/>
            <person name="Zhu X."/>
        </authorList>
    </citation>
    <scope>NUCLEOTIDE SEQUENCE [LARGE SCALE GENOMIC DNA]</scope>
    <source>
        <tissue evidence="6">Whole body</tissue>
    </source>
</reference>
<dbReference type="EMBL" id="JAVRBK010000005">
    <property type="protein sequence ID" value="KAK5643152.1"/>
    <property type="molecule type" value="Genomic_DNA"/>
</dbReference>
<name>A0AAN7V8X3_9COLE</name>
<feature type="domain" description="GCVT N-terminal" evidence="3">
    <location>
        <begin position="454"/>
        <end position="760"/>
    </location>
</feature>
<evidence type="ECO:0000259" key="5">
    <source>
        <dbReference type="Pfam" id="PF16350"/>
    </source>
</evidence>
<dbReference type="InterPro" id="IPR029043">
    <property type="entry name" value="GcvT/YgfZ_C"/>
</dbReference>
<sequence>MFRLLLKRSLLNNNSNKTICLIQSVSNSTHSLPEEADVVIIGGGSLGCNILYQLATLGVSTILLEKGKITSGTTWHSNGLFWRLRPNDVEIELLSRIDTVLPKVERESDMSTGYETNGGLFIARTEERLKEYKRLHTIGKYFGIESYVISPLEAAKMHPLLDAKSFTAALYSPKDGRLDPTMMCTALVKAALKRQGKIAEDCPVTDILVDSKTGLRKIRGVKTRRGVIKTNCVVNSAGVWSTYIAKMVNLDIPLLAFKHAYVITESISDAKNTPNVRDHDASICYKTLGDTIYIGGYEMNPELLKTVPTDFSFGLYNLDYNIFGIHIENACRLSPILNTVGIKNDINGPEAFTPDHKPLLGEDPRLPGMFHACGFNSAGIMLSAGCAEQLAKWIKNGRPDLAMHGYDIRRFTPNLCSSKKYIMEATHEAYATNYSIVFPNSQPFAARNLKLSPLHKIFVENGAVMEQAQEWERPGYFMKDQIAPVGEYDWYGCYDHPKNTDNRYKTEVEKEHTFGFSSNHTLIREEALSARNNVALFDLSHFGKMLLTGDDAERAAKWLFTAKIIDSNLFTYSCTLNERGRLEGYLRIVGLVKSDDPLFSGLKGKSYYITTEASTGHRTFCHLRKQLEKENFNASLINVTGNVGILLLQGPKSWEILEELGGLPRHFQPLITDIVTIDKHICRIMTVNSIGKFGYELHIPAESCIAIYNKIANIGKRYGLKLAGYRAFCSLNAEKGNYLWNYDIRSQDGPIEANLGDICNSEENYIGREGVEKEHSNGTKRKRALFFVSDQIPLWGMEVIWRNNEIVGFLRRGNMGYFLKSSIGIGYVNAPSVIDECYLTNGKYEIESMGERHPAKLYLKSPLNSHN</sequence>
<comment type="similarity">
    <text evidence="1">Belongs to the GcvT family.</text>
</comment>
<dbReference type="Gene3D" id="3.30.9.10">
    <property type="entry name" value="D-Amino Acid Oxidase, subunit A, domain 2"/>
    <property type="match status" value="1"/>
</dbReference>
<evidence type="ECO:0008006" key="8">
    <source>
        <dbReference type="Google" id="ProtNLM"/>
    </source>
</evidence>
<dbReference type="Pfam" id="PF08669">
    <property type="entry name" value="GCV_T_C"/>
    <property type="match status" value="1"/>
</dbReference>
<dbReference type="Pfam" id="PF01571">
    <property type="entry name" value="GCV_T"/>
    <property type="match status" value="1"/>
</dbReference>
<dbReference type="Gene3D" id="3.50.50.60">
    <property type="entry name" value="FAD/NAD(P)-binding domain"/>
    <property type="match status" value="1"/>
</dbReference>
<dbReference type="Proteomes" id="UP001329430">
    <property type="component" value="Chromosome 5"/>
</dbReference>
<dbReference type="SUPFAM" id="SSF101790">
    <property type="entry name" value="Aminomethyltransferase beta-barrel domain"/>
    <property type="match status" value="1"/>
</dbReference>
<dbReference type="PANTHER" id="PTHR13847:SF200">
    <property type="entry name" value="SARCOSINE DEHYDROGENASE, MITOCHONDRIAL"/>
    <property type="match status" value="1"/>
</dbReference>
<keyword evidence="7" id="KW-1185">Reference proteome</keyword>
<feature type="domain" description="Aminomethyltransferase C-terminal" evidence="4">
    <location>
        <begin position="782"/>
        <end position="860"/>
    </location>
</feature>
<dbReference type="GO" id="GO:1901053">
    <property type="term" value="P:sarcosine catabolic process"/>
    <property type="evidence" value="ECO:0007669"/>
    <property type="project" value="TreeGrafter"/>
</dbReference>
<dbReference type="PANTHER" id="PTHR13847">
    <property type="entry name" value="SARCOSINE DEHYDROGENASE-RELATED"/>
    <property type="match status" value="1"/>
</dbReference>
<gene>
    <name evidence="6" type="ORF">RI129_006997</name>
</gene>
<comment type="caution">
    <text evidence="6">The sequence shown here is derived from an EMBL/GenBank/DDBJ whole genome shotgun (WGS) entry which is preliminary data.</text>
</comment>
<dbReference type="InterPro" id="IPR027266">
    <property type="entry name" value="TrmE/GcvT-like"/>
</dbReference>
<dbReference type="Pfam" id="PF01266">
    <property type="entry name" value="DAO"/>
    <property type="match status" value="1"/>
</dbReference>
<dbReference type="InterPro" id="IPR013977">
    <property type="entry name" value="GcvT_C"/>
</dbReference>
<evidence type="ECO:0000259" key="4">
    <source>
        <dbReference type="Pfam" id="PF08669"/>
    </source>
</evidence>
<dbReference type="InterPro" id="IPR006076">
    <property type="entry name" value="FAD-dep_OxRdtase"/>
</dbReference>
<dbReference type="Gene3D" id="3.30.1360.120">
    <property type="entry name" value="Probable tRNA modification gtpase trme, domain 1"/>
    <property type="match status" value="1"/>
</dbReference>
<feature type="domain" description="FAD dependent oxidoreductase central" evidence="5">
    <location>
        <begin position="396"/>
        <end position="452"/>
    </location>
</feature>
<dbReference type="GO" id="GO:0008480">
    <property type="term" value="F:sarcosine dehydrogenase activity"/>
    <property type="evidence" value="ECO:0007669"/>
    <property type="project" value="TreeGrafter"/>
</dbReference>
<dbReference type="InterPro" id="IPR036188">
    <property type="entry name" value="FAD/NAD-bd_sf"/>
</dbReference>
<evidence type="ECO:0000256" key="1">
    <source>
        <dbReference type="ARBA" id="ARBA00008609"/>
    </source>
</evidence>
<dbReference type="InterPro" id="IPR032503">
    <property type="entry name" value="FAO_M"/>
</dbReference>
<dbReference type="InterPro" id="IPR006222">
    <property type="entry name" value="GCVT_N"/>
</dbReference>
<dbReference type="SUPFAM" id="SSF54373">
    <property type="entry name" value="FAD-linked reductases, C-terminal domain"/>
    <property type="match status" value="1"/>
</dbReference>
<dbReference type="SUPFAM" id="SSF103025">
    <property type="entry name" value="Folate-binding domain"/>
    <property type="match status" value="1"/>
</dbReference>
<dbReference type="FunFam" id="2.40.30.110:FF:000008">
    <property type="entry name" value="Sarcosine dehydrogenase"/>
    <property type="match status" value="1"/>
</dbReference>
<evidence type="ECO:0000259" key="3">
    <source>
        <dbReference type="Pfam" id="PF01571"/>
    </source>
</evidence>
<proteinExistence type="inferred from homology"/>
<protein>
    <recommendedName>
        <fullName evidence="8">Sarcosine dehydrogenase</fullName>
    </recommendedName>
</protein>
<dbReference type="Gene3D" id="2.40.30.110">
    <property type="entry name" value="Aminomethyltransferase beta-barrel domains"/>
    <property type="match status" value="1"/>
</dbReference>
<evidence type="ECO:0000313" key="6">
    <source>
        <dbReference type="EMBL" id="KAK5643152.1"/>
    </source>
</evidence>
<evidence type="ECO:0000313" key="7">
    <source>
        <dbReference type="Proteomes" id="UP001329430"/>
    </source>
</evidence>
<dbReference type="GO" id="GO:0005759">
    <property type="term" value="C:mitochondrial matrix"/>
    <property type="evidence" value="ECO:0007669"/>
    <property type="project" value="TreeGrafter"/>
</dbReference>
<dbReference type="SUPFAM" id="SSF51905">
    <property type="entry name" value="FAD/NAD(P)-binding domain"/>
    <property type="match status" value="1"/>
</dbReference>
<organism evidence="6 7">
    <name type="scientific">Pyrocoelia pectoralis</name>
    <dbReference type="NCBI Taxonomy" id="417401"/>
    <lineage>
        <taxon>Eukaryota</taxon>
        <taxon>Metazoa</taxon>
        <taxon>Ecdysozoa</taxon>
        <taxon>Arthropoda</taxon>
        <taxon>Hexapoda</taxon>
        <taxon>Insecta</taxon>
        <taxon>Pterygota</taxon>
        <taxon>Neoptera</taxon>
        <taxon>Endopterygota</taxon>
        <taxon>Coleoptera</taxon>
        <taxon>Polyphaga</taxon>
        <taxon>Elateriformia</taxon>
        <taxon>Elateroidea</taxon>
        <taxon>Lampyridae</taxon>
        <taxon>Lampyrinae</taxon>
        <taxon>Pyrocoelia</taxon>
    </lineage>
</organism>